<reference evidence="2 3" key="1">
    <citation type="submission" date="2018-10" db="EMBL/GenBank/DDBJ databases">
        <title>Robbsia sp. DHC34, isolated from soil.</title>
        <authorList>
            <person name="Gao Z.-H."/>
            <person name="Qiu L.-H."/>
        </authorList>
    </citation>
    <scope>NUCLEOTIDE SEQUENCE [LARGE SCALE GENOMIC DNA]</scope>
    <source>
        <strain evidence="2 3">DHC34</strain>
    </source>
</reference>
<protein>
    <submittedName>
        <fullName evidence="2">Protein phosphatase 2C domain-containing protein</fullName>
    </submittedName>
</protein>
<evidence type="ECO:0000313" key="2">
    <source>
        <dbReference type="EMBL" id="RKP57523.1"/>
    </source>
</evidence>
<evidence type="ECO:0000259" key="1">
    <source>
        <dbReference type="Pfam" id="PF13672"/>
    </source>
</evidence>
<dbReference type="EMBL" id="RBZU01000002">
    <property type="protein sequence ID" value="RKP57523.1"/>
    <property type="molecule type" value="Genomic_DNA"/>
</dbReference>
<dbReference type="InterPro" id="IPR036457">
    <property type="entry name" value="PPM-type-like_dom_sf"/>
</dbReference>
<evidence type="ECO:0000313" key="3">
    <source>
        <dbReference type="Proteomes" id="UP000270342"/>
    </source>
</evidence>
<dbReference type="RefSeq" id="WP_121084575.1">
    <property type="nucleotide sequence ID" value="NZ_RBZU01000002.1"/>
</dbReference>
<feature type="domain" description="PPM-type phosphatase" evidence="1">
    <location>
        <begin position="11"/>
        <end position="235"/>
    </location>
</feature>
<dbReference type="Gene3D" id="3.60.40.10">
    <property type="entry name" value="PPM-type phosphatase domain"/>
    <property type="match status" value="1"/>
</dbReference>
<name>A0A494Y5H3_9BURK</name>
<sequence>MSWRYVSASATGTSHVQAGESCQDASFVAVASGADGAEWLIALAADGAGSARYGAIGARIMCETGGRFLCDRVEARGASALDVKLAAACVRHVRAEISLASTWQRAPARQFACTLVGAVIGPERALVFQIGDGAVVVRSPDRADGALRPVFWPDAGEYANTTYFVTDPDAAAHLNAEIIAAPDEVSLLTDGLQRLALVYATREAHTPFFEPMFAALRGVDPARCVQLNTDLARFLSSAAINARTDDDKTLVVATRRRRSLP</sequence>
<dbReference type="OrthoDB" id="9805674at2"/>
<dbReference type="Proteomes" id="UP000270342">
    <property type="component" value="Unassembled WGS sequence"/>
</dbReference>
<organism evidence="2 3">
    <name type="scientific">Pararobbsia silviterrae</name>
    <dbReference type="NCBI Taxonomy" id="1792498"/>
    <lineage>
        <taxon>Bacteria</taxon>
        <taxon>Pseudomonadati</taxon>
        <taxon>Pseudomonadota</taxon>
        <taxon>Betaproteobacteria</taxon>
        <taxon>Burkholderiales</taxon>
        <taxon>Burkholderiaceae</taxon>
        <taxon>Pararobbsia</taxon>
    </lineage>
</organism>
<comment type="caution">
    <text evidence="2">The sequence shown here is derived from an EMBL/GenBank/DDBJ whole genome shotgun (WGS) entry which is preliminary data.</text>
</comment>
<dbReference type="InterPro" id="IPR001932">
    <property type="entry name" value="PPM-type_phosphatase-like_dom"/>
</dbReference>
<gene>
    <name evidence="2" type="ORF">D7S86_06055</name>
</gene>
<proteinExistence type="predicted"/>
<dbReference type="AlphaFoldDB" id="A0A494Y5H3"/>
<accession>A0A494Y5H3</accession>
<dbReference type="Pfam" id="PF13672">
    <property type="entry name" value="PP2C_2"/>
    <property type="match status" value="1"/>
</dbReference>
<keyword evidence="3" id="KW-1185">Reference proteome</keyword>
<dbReference type="SUPFAM" id="SSF81606">
    <property type="entry name" value="PP2C-like"/>
    <property type="match status" value="1"/>
</dbReference>